<proteinExistence type="predicted"/>
<evidence type="ECO:0000313" key="3">
    <source>
        <dbReference type="Proteomes" id="UP001250214"/>
    </source>
</evidence>
<feature type="transmembrane region" description="Helical" evidence="1">
    <location>
        <begin position="88"/>
        <end position="107"/>
    </location>
</feature>
<evidence type="ECO:0000313" key="2">
    <source>
        <dbReference type="EMBL" id="MDS1272359.1"/>
    </source>
</evidence>
<evidence type="ECO:0000256" key="1">
    <source>
        <dbReference type="SAM" id="Phobius"/>
    </source>
</evidence>
<dbReference type="Proteomes" id="UP001250214">
    <property type="component" value="Unassembled WGS sequence"/>
</dbReference>
<name>A0ABU2HCR9_9ACTN</name>
<feature type="transmembrane region" description="Helical" evidence="1">
    <location>
        <begin position="12"/>
        <end position="38"/>
    </location>
</feature>
<keyword evidence="1" id="KW-0472">Membrane</keyword>
<keyword evidence="1" id="KW-1133">Transmembrane helix</keyword>
<comment type="caution">
    <text evidence="2">The sequence shown here is derived from an EMBL/GenBank/DDBJ whole genome shotgun (WGS) entry which is preliminary data.</text>
</comment>
<gene>
    <name evidence="2" type="ORF">RIF23_18895</name>
</gene>
<dbReference type="EMBL" id="JAVLVT010000010">
    <property type="protein sequence ID" value="MDS1272359.1"/>
    <property type="molecule type" value="Genomic_DNA"/>
</dbReference>
<feature type="transmembrane region" description="Helical" evidence="1">
    <location>
        <begin position="127"/>
        <end position="152"/>
    </location>
</feature>
<evidence type="ECO:0008006" key="4">
    <source>
        <dbReference type="Google" id="ProtNLM"/>
    </source>
</evidence>
<accession>A0ABU2HCR9</accession>
<keyword evidence="1" id="KW-0812">Transmembrane</keyword>
<reference evidence="3" key="1">
    <citation type="submission" date="2023-07" db="EMBL/GenBank/DDBJ databases">
        <title>Novel species in the genus Lipingzhangella isolated from Sambhar Salt Lake.</title>
        <authorList>
            <person name="Jiya N."/>
            <person name="Kajale S."/>
            <person name="Sharma A."/>
        </authorList>
    </citation>
    <scope>NUCLEOTIDE SEQUENCE [LARGE SCALE GENOMIC DNA]</scope>
    <source>
        <strain evidence="3">LS1_29</strain>
    </source>
</reference>
<keyword evidence="3" id="KW-1185">Reference proteome</keyword>
<sequence>MIMPRRLRRAVLTAHILSSVGWAGAVATVLTLAVIGLAGSDAQVARAAYIAMAPITRYILVPLAVAALLTGIVQALGTPWGLFRHYWIVAKLGLTVLATGVLLMYTPTVDHLAGLAATTGAGAEIRALAGSAVLHTAGGLLVLLLNTLLAVYKPRGRLPRGGRTAAVP</sequence>
<protein>
    <recommendedName>
        <fullName evidence="4">DUF2269 domain-containing protein</fullName>
    </recommendedName>
</protein>
<organism evidence="2 3">
    <name type="scientific">Lipingzhangella rawalii</name>
    <dbReference type="NCBI Taxonomy" id="2055835"/>
    <lineage>
        <taxon>Bacteria</taxon>
        <taxon>Bacillati</taxon>
        <taxon>Actinomycetota</taxon>
        <taxon>Actinomycetes</taxon>
        <taxon>Streptosporangiales</taxon>
        <taxon>Nocardiopsidaceae</taxon>
        <taxon>Lipingzhangella</taxon>
    </lineage>
</organism>
<feature type="transmembrane region" description="Helical" evidence="1">
    <location>
        <begin position="58"/>
        <end position="76"/>
    </location>
</feature>
<dbReference type="RefSeq" id="WP_310913926.1">
    <property type="nucleotide sequence ID" value="NZ_JAVLVT010000010.1"/>
</dbReference>